<accession>A8XRP0</accession>
<evidence type="ECO:0000313" key="1">
    <source>
        <dbReference type="EMBL" id="CAP35314.2"/>
    </source>
</evidence>
<reference evidence="1 2" key="1">
    <citation type="journal article" date="2003" name="PLoS Biol.">
        <title>The genome sequence of Caenorhabditis briggsae: a platform for comparative genomics.</title>
        <authorList>
            <person name="Stein L.D."/>
            <person name="Bao Z."/>
            <person name="Blasiar D."/>
            <person name="Blumenthal T."/>
            <person name="Brent M.R."/>
            <person name="Chen N."/>
            <person name="Chinwalla A."/>
            <person name="Clarke L."/>
            <person name="Clee C."/>
            <person name="Coghlan A."/>
            <person name="Coulson A."/>
            <person name="D'Eustachio P."/>
            <person name="Fitch D.H."/>
            <person name="Fulton L.A."/>
            <person name="Fulton R.E."/>
            <person name="Griffiths-Jones S."/>
            <person name="Harris T.W."/>
            <person name="Hillier L.W."/>
            <person name="Kamath R."/>
            <person name="Kuwabara P.E."/>
            <person name="Mardis E.R."/>
            <person name="Marra M.A."/>
            <person name="Miner T.L."/>
            <person name="Minx P."/>
            <person name="Mullikin J.C."/>
            <person name="Plumb R.W."/>
            <person name="Rogers J."/>
            <person name="Schein J.E."/>
            <person name="Sohrmann M."/>
            <person name="Spieth J."/>
            <person name="Stajich J.E."/>
            <person name="Wei C."/>
            <person name="Willey D."/>
            <person name="Wilson R.K."/>
            <person name="Durbin R."/>
            <person name="Waterston R.H."/>
        </authorList>
    </citation>
    <scope>NUCLEOTIDE SEQUENCE [LARGE SCALE GENOMIC DNA]</scope>
    <source>
        <strain evidence="1 2">AF16</strain>
    </source>
</reference>
<dbReference type="InParanoid" id="A8XRP0"/>
<dbReference type="Proteomes" id="UP000008549">
    <property type="component" value="Unassembled WGS sequence"/>
</dbReference>
<proteinExistence type="predicted"/>
<dbReference type="CTD" id="8576283"/>
<dbReference type="GeneID" id="8576283"/>
<dbReference type="RefSeq" id="XP_002634288.2">
    <property type="nucleotide sequence ID" value="XM_002634242.2"/>
</dbReference>
<gene>
    <name evidence="1" type="ORF">CBG17621</name>
    <name evidence="1" type="ORF">CBG_17621</name>
</gene>
<dbReference type="KEGG" id="cbr:CBG_17621"/>
<dbReference type="STRING" id="6238.A8XRP0"/>
<organism evidence="1 2">
    <name type="scientific">Caenorhabditis briggsae</name>
    <dbReference type="NCBI Taxonomy" id="6238"/>
    <lineage>
        <taxon>Eukaryota</taxon>
        <taxon>Metazoa</taxon>
        <taxon>Ecdysozoa</taxon>
        <taxon>Nematoda</taxon>
        <taxon>Chromadorea</taxon>
        <taxon>Rhabditida</taxon>
        <taxon>Rhabditina</taxon>
        <taxon>Rhabditomorpha</taxon>
        <taxon>Rhabditoidea</taxon>
        <taxon>Rhabditidae</taxon>
        <taxon>Peloderinae</taxon>
        <taxon>Caenorhabditis</taxon>
    </lineage>
</organism>
<protein>
    <submittedName>
        <fullName evidence="1">Protein CBG17621</fullName>
    </submittedName>
</protein>
<dbReference type="AlphaFoldDB" id="A8XRP0"/>
<name>A8XRP0_CAEBR</name>
<dbReference type="HOGENOM" id="CLU_2906171_0_0_1"/>
<evidence type="ECO:0000313" key="2">
    <source>
        <dbReference type="Proteomes" id="UP000008549"/>
    </source>
</evidence>
<keyword evidence="2" id="KW-1185">Reference proteome</keyword>
<dbReference type="EMBL" id="HE600976">
    <property type="protein sequence ID" value="CAP35314.2"/>
    <property type="molecule type" value="Genomic_DNA"/>
</dbReference>
<reference evidence="1 2" key="2">
    <citation type="journal article" date="2011" name="PLoS Genet.">
        <title>Caenorhabditis briggsae recombinant inbred line genotypes reveal inter-strain incompatibility and the evolution of recombination.</title>
        <authorList>
            <person name="Ross J.A."/>
            <person name="Koboldt D.C."/>
            <person name="Staisch J.E."/>
            <person name="Chamberlin H.M."/>
            <person name="Gupta B.P."/>
            <person name="Miller R.D."/>
            <person name="Baird S.E."/>
            <person name="Haag E.S."/>
        </authorList>
    </citation>
    <scope>NUCLEOTIDE SEQUENCE [LARGE SCALE GENOMIC DNA]</scope>
    <source>
        <strain evidence="1 2">AF16</strain>
    </source>
</reference>
<sequence length="62" mass="7356">MRFVFKASREEIVNATSLQDVKTSMADEYKKMSNLVIRVGVRRMVYETMGMFMNMTDEIRLR</sequence>